<proteinExistence type="predicted"/>
<keyword evidence="3" id="KW-1185">Reference proteome</keyword>
<evidence type="ECO:0000313" key="3">
    <source>
        <dbReference type="Proteomes" id="UP001430953"/>
    </source>
</evidence>
<reference evidence="2 3" key="1">
    <citation type="submission" date="2023-03" db="EMBL/GenBank/DDBJ databases">
        <title>High recombination rates correlate with genetic variation in Cardiocondyla obscurior ants.</title>
        <authorList>
            <person name="Errbii M."/>
        </authorList>
    </citation>
    <scope>NUCLEOTIDE SEQUENCE [LARGE SCALE GENOMIC DNA]</scope>
    <source>
        <strain evidence="2">Alpha-2009</strain>
        <tissue evidence="2">Whole body</tissue>
    </source>
</reference>
<name>A0AAW2GIF3_9HYME</name>
<keyword evidence="1" id="KW-1133">Transmembrane helix</keyword>
<evidence type="ECO:0000256" key="1">
    <source>
        <dbReference type="SAM" id="Phobius"/>
    </source>
</evidence>
<keyword evidence="1" id="KW-0472">Membrane</keyword>
<dbReference type="AlphaFoldDB" id="A0AAW2GIF3"/>
<evidence type="ECO:0000313" key="2">
    <source>
        <dbReference type="EMBL" id="KAL0125881.1"/>
    </source>
</evidence>
<protein>
    <submittedName>
        <fullName evidence="2">Uncharacterized protein</fullName>
    </submittedName>
</protein>
<organism evidence="2 3">
    <name type="scientific">Cardiocondyla obscurior</name>
    <dbReference type="NCBI Taxonomy" id="286306"/>
    <lineage>
        <taxon>Eukaryota</taxon>
        <taxon>Metazoa</taxon>
        <taxon>Ecdysozoa</taxon>
        <taxon>Arthropoda</taxon>
        <taxon>Hexapoda</taxon>
        <taxon>Insecta</taxon>
        <taxon>Pterygota</taxon>
        <taxon>Neoptera</taxon>
        <taxon>Endopterygota</taxon>
        <taxon>Hymenoptera</taxon>
        <taxon>Apocrita</taxon>
        <taxon>Aculeata</taxon>
        <taxon>Formicoidea</taxon>
        <taxon>Formicidae</taxon>
        <taxon>Myrmicinae</taxon>
        <taxon>Cardiocondyla</taxon>
    </lineage>
</organism>
<comment type="caution">
    <text evidence="2">The sequence shown here is derived from an EMBL/GenBank/DDBJ whole genome shotgun (WGS) entry which is preliminary data.</text>
</comment>
<keyword evidence="1" id="KW-0812">Transmembrane</keyword>
<dbReference type="Proteomes" id="UP001430953">
    <property type="component" value="Unassembled WGS sequence"/>
</dbReference>
<sequence length="86" mass="10118">MRGKYYRICNIFTQVLSTMRHIADAARRRGWSVPRFHLESPRGRETVYTMKNASLLMLVVFTILYKPSVLPISRGLILAWRVMNVY</sequence>
<accession>A0AAW2GIF3</accession>
<feature type="transmembrane region" description="Helical" evidence="1">
    <location>
        <begin position="55"/>
        <end position="80"/>
    </location>
</feature>
<dbReference type="EMBL" id="JADYXP020000004">
    <property type="protein sequence ID" value="KAL0125881.1"/>
    <property type="molecule type" value="Genomic_DNA"/>
</dbReference>
<gene>
    <name evidence="2" type="ORF">PUN28_004739</name>
</gene>